<gene>
    <name evidence="2" type="ORF">ABZ510_15330</name>
</gene>
<accession>A0ABV2WQR5</accession>
<evidence type="ECO:0000313" key="3">
    <source>
        <dbReference type="Proteomes" id="UP001550628"/>
    </source>
</evidence>
<organism evidence="2 3">
    <name type="scientific">Nocardia rhamnosiphila</name>
    <dbReference type="NCBI Taxonomy" id="426716"/>
    <lineage>
        <taxon>Bacteria</taxon>
        <taxon>Bacillati</taxon>
        <taxon>Actinomycetota</taxon>
        <taxon>Actinomycetes</taxon>
        <taxon>Mycobacteriales</taxon>
        <taxon>Nocardiaceae</taxon>
        <taxon>Nocardia</taxon>
    </lineage>
</organism>
<evidence type="ECO:0000256" key="1">
    <source>
        <dbReference type="SAM" id="MobiDB-lite"/>
    </source>
</evidence>
<dbReference type="Proteomes" id="UP001550628">
    <property type="component" value="Unassembled WGS sequence"/>
</dbReference>
<feature type="region of interest" description="Disordered" evidence="1">
    <location>
        <begin position="1"/>
        <end position="29"/>
    </location>
</feature>
<comment type="caution">
    <text evidence="2">The sequence shown here is derived from an EMBL/GenBank/DDBJ whole genome shotgun (WGS) entry which is preliminary data.</text>
</comment>
<keyword evidence="3" id="KW-1185">Reference proteome</keyword>
<dbReference type="RefSeq" id="WP_030523033.1">
    <property type="nucleotide sequence ID" value="NZ_JBEYBD010000006.1"/>
</dbReference>
<protein>
    <submittedName>
        <fullName evidence="2">Uncharacterized protein</fullName>
    </submittedName>
</protein>
<dbReference type="EMBL" id="JBEYBF010000009">
    <property type="protein sequence ID" value="MEU1953233.1"/>
    <property type="molecule type" value="Genomic_DNA"/>
</dbReference>
<evidence type="ECO:0000313" key="2">
    <source>
        <dbReference type="EMBL" id="MEU1953233.1"/>
    </source>
</evidence>
<name>A0ABV2WQR5_9NOCA</name>
<proteinExistence type="predicted"/>
<reference evidence="2 3" key="1">
    <citation type="submission" date="2024-06" db="EMBL/GenBank/DDBJ databases">
        <title>The Natural Products Discovery Center: Release of the First 8490 Sequenced Strains for Exploring Actinobacteria Biosynthetic Diversity.</title>
        <authorList>
            <person name="Kalkreuter E."/>
            <person name="Kautsar S.A."/>
            <person name="Yang D."/>
            <person name="Bader C.D."/>
            <person name="Teijaro C.N."/>
            <person name="Fluegel L."/>
            <person name="Davis C.M."/>
            <person name="Simpson J.R."/>
            <person name="Lauterbach L."/>
            <person name="Steele A.D."/>
            <person name="Gui C."/>
            <person name="Meng S."/>
            <person name="Li G."/>
            <person name="Viehrig K."/>
            <person name="Ye F."/>
            <person name="Su P."/>
            <person name="Kiefer A.F."/>
            <person name="Nichols A."/>
            <person name="Cepeda A.J."/>
            <person name="Yan W."/>
            <person name="Fan B."/>
            <person name="Jiang Y."/>
            <person name="Adhikari A."/>
            <person name="Zheng C.-J."/>
            <person name="Schuster L."/>
            <person name="Cowan T.M."/>
            <person name="Smanski M.J."/>
            <person name="Chevrette M.G."/>
            <person name="De Carvalho L.P.S."/>
            <person name="Shen B."/>
        </authorList>
    </citation>
    <scope>NUCLEOTIDE SEQUENCE [LARGE SCALE GENOMIC DNA]</scope>
    <source>
        <strain evidence="2 3">NPDC019708</strain>
    </source>
</reference>
<sequence length="85" mass="9736">MLDQFNAELRAAEQARATDPPPFDPVQAERWRQRGDVMGTDPYPDHLYDGAGNIVYTRRPDGWYDNDDIRRFDLVMRPVGSPGAQ</sequence>